<sequence>MHSAHIGHDGPMTDSDQGNTSFLDPNMGLPLGVMFGLVLGLLVLDNLAIGLGVGLALGVTFGAVQQRRMERGADDASRGAPGD</sequence>
<dbReference type="EMBL" id="LLZU01000012">
    <property type="protein sequence ID" value="KRV49435.1"/>
    <property type="molecule type" value="Genomic_DNA"/>
</dbReference>
<accession>A0A0T6LTM0</accession>
<dbReference type="AlphaFoldDB" id="A0A0T6LTM0"/>
<feature type="domain" description="Glycine zipper-like" evidence="3">
    <location>
        <begin position="27"/>
        <end position="68"/>
    </location>
</feature>
<dbReference type="Proteomes" id="UP000050867">
    <property type="component" value="Unassembled WGS sequence"/>
</dbReference>
<organism evidence="4 5">
    <name type="scientific">Wenjunlia vitaminophila</name>
    <name type="common">Streptomyces vitaminophilus</name>
    <dbReference type="NCBI Taxonomy" id="76728"/>
    <lineage>
        <taxon>Bacteria</taxon>
        <taxon>Bacillati</taxon>
        <taxon>Actinomycetota</taxon>
        <taxon>Actinomycetes</taxon>
        <taxon>Kitasatosporales</taxon>
        <taxon>Streptomycetaceae</taxon>
        <taxon>Wenjunlia</taxon>
    </lineage>
</organism>
<evidence type="ECO:0000313" key="5">
    <source>
        <dbReference type="Proteomes" id="UP000050867"/>
    </source>
</evidence>
<dbReference type="InterPro" id="IPR058598">
    <property type="entry name" value="Gly_zipper-like_dom"/>
</dbReference>
<evidence type="ECO:0000259" key="3">
    <source>
        <dbReference type="Pfam" id="PF26273"/>
    </source>
</evidence>
<proteinExistence type="predicted"/>
<dbReference type="Pfam" id="PF26273">
    <property type="entry name" value="Gly_zipper"/>
    <property type="match status" value="1"/>
</dbReference>
<feature type="transmembrane region" description="Helical" evidence="2">
    <location>
        <begin position="31"/>
        <end position="64"/>
    </location>
</feature>
<evidence type="ECO:0000256" key="2">
    <source>
        <dbReference type="SAM" id="Phobius"/>
    </source>
</evidence>
<keyword evidence="2" id="KW-0812">Transmembrane</keyword>
<evidence type="ECO:0000256" key="1">
    <source>
        <dbReference type="SAM" id="MobiDB-lite"/>
    </source>
</evidence>
<comment type="caution">
    <text evidence="4">The sequence shown here is derived from an EMBL/GenBank/DDBJ whole genome shotgun (WGS) entry which is preliminary data.</text>
</comment>
<evidence type="ECO:0000313" key="4">
    <source>
        <dbReference type="EMBL" id="KRV49435.1"/>
    </source>
</evidence>
<protein>
    <recommendedName>
        <fullName evidence="3">Glycine zipper-like domain-containing protein</fullName>
    </recommendedName>
</protein>
<keyword evidence="2" id="KW-0472">Membrane</keyword>
<name>A0A0T6LTM0_WENVI</name>
<gene>
    <name evidence="4" type="ORF">AQ490_20870</name>
</gene>
<feature type="region of interest" description="Disordered" evidence="1">
    <location>
        <begin position="1"/>
        <end position="21"/>
    </location>
</feature>
<keyword evidence="5" id="KW-1185">Reference proteome</keyword>
<keyword evidence="2" id="KW-1133">Transmembrane helix</keyword>
<reference evidence="4 5" key="1">
    <citation type="submission" date="2015-10" db="EMBL/GenBank/DDBJ databases">
        <title>Draft genome sequence of pyrrolomycin-producing Streptomyces vitaminophilus.</title>
        <authorList>
            <person name="Graham D.E."/>
            <person name="Mahan K.M."/>
            <person name="Klingeman D.M."/>
            <person name="Hettich R.L."/>
            <person name="Parry R.J."/>
        </authorList>
    </citation>
    <scope>NUCLEOTIDE SEQUENCE [LARGE SCALE GENOMIC DNA]</scope>
    <source>
        <strain evidence="4 5">ATCC 31673</strain>
    </source>
</reference>